<name>A0A1R3GRJ9_COCAP</name>
<protein>
    <submittedName>
        <fullName evidence="1">Uncharacterized protein</fullName>
    </submittedName>
</protein>
<dbReference type="EMBL" id="AWWV01013666">
    <property type="protein sequence ID" value="OMO60669.1"/>
    <property type="molecule type" value="Genomic_DNA"/>
</dbReference>
<comment type="caution">
    <text evidence="1">The sequence shown here is derived from an EMBL/GenBank/DDBJ whole genome shotgun (WGS) entry which is preliminary data.</text>
</comment>
<sequence>MAQDKMVKGAYSRLKQEQKSFTLHNSGGNVDRKTKWAKLAFSLEPLIKVRPISIDRRLPWWMRTA</sequence>
<dbReference type="Proteomes" id="UP000188268">
    <property type="component" value="Unassembled WGS sequence"/>
</dbReference>
<reference evidence="1 2" key="1">
    <citation type="submission" date="2013-09" db="EMBL/GenBank/DDBJ databases">
        <title>Corchorus capsularis genome sequencing.</title>
        <authorList>
            <person name="Alam M."/>
            <person name="Haque M.S."/>
            <person name="Islam M.S."/>
            <person name="Emdad E.M."/>
            <person name="Islam M.M."/>
            <person name="Ahmed B."/>
            <person name="Halim A."/>
            <person name="Hossen Q.M.M."/>
            <person name="Hossain M.Z."/>
            <person name="Ahmed R."/>
            <person name="Khan M.M."/>
            <person name="Islam R."/>
            <person name="Rashid M.M."/>
            <person name="Khan S.A."/>
            <person name="Rahman M.S."/>
            <person name="Alam M."/>
        </authorList>
    </citation>
    <scope>NUCLEOTIDE SEQUENCE [LARGE SCALE GENOMIC DNA]</scope>
    <source>
        <strain evidence="2">cv. CVL-1</strain>
        <tissue evidence="1">Whole seedling</tissue>
    </source>
</reference>
<evidence type="ECO:0000313" key="1">
    <source>
        <dbReference type="EMBL" id="OMO60669.1"/>
    </source>
</evidence>
<evidence type="ECO:0000313" key="2">
    <source>
        <dbReference type="Proteomes" id="UP000188268"/>
    </source>
</evidence>
<dbReference type="AlphaFoldDB" id="A0A1R3GRJ9"/>
<gene>
    <name evidence="1" type="ORF">CCACVL1_23971</name>
</gene>
<proteinExistence type="predicted"/>
<dbReference type="Gramene" id="OMO60669">
    <property type="protein sequence ID" value="OMO60669"/>
    <property type="gene ID" value="CCACVL1_23971"/>
</dbReference>
<keyword evidence="2" id="KW-1185">Reference proteome</keyword>
<organism evidence="1 2">
    <name type="scientific">Corchorus capsularis</name>
    <name type="common">Jute</name>
    <dbReference type="NCBI Taxonomy" id="210143"/>
    <lineage>
        <taxon>Eukaryota</taxon>
        <taxon>Viridiplantae</taxon>
        <taxon>Streptophyta</taxon>
        <taxon>Embryophyta</taxon>
        <taxon>Tracheophyta</taxon>
        <taxon>Spermatophyta</taxon>
        <taxon>Magnoliopsida</taxon>
        <taxon>eudicotyledons</taxon>
        <taxon>Gunneridae</taxon>
        <taxon>Pentapetalae</taxon>
        <taxon>rosids</taxon>
        <taxon>malvids</taxon>
        <taxon>Malvales</taxon>
        <taxon>Malvaceae</taxon>
        <taxon>Grewioideae</taxon>
        <taxon>Apeibeae</taxon>
        <taxon>Corchorus</taxon>
    </lineage>
</organism>
<accession>A0A1R3GRJ9</accession>